<feature type="region of interest" description="Disordered" evidence="1">
    <location>
        <begin position="1"/>
        <end position="125"/>
    </location>
</feature>
<sequence length="125" mass="14589">MAYLSQSPTSLKEERKEEENEEIRKKNRKRATDTNGGKKRGEGDREGEEQSEKRRRRKRIIIDLALPSSAFMTVRPSSDHLSSPSYWRRPLHDDCPTAKSRNDAFLRRDRSKSGARCNSKRKLKD</sequence>
<gene>
    <name evidence="2" type="ORF">B296_00000590</name>
</gene>
<protein>
    <submittedName>
        <fullName evidence="2">Uncharacterized protein</fullName>
    </submittedName>
</protein>
<feature type="compositionally biased region" description="Polar residues" evidence="1">
    <location>
        <begin position="75"/>
        <end position="85"/>
    </location>
</feature>
<feature type="compositionally biased region" description="Basic and acidic residues" evidence="1">
    <location>
        <begin position="11"/>
        <end position="24"/>
    </location>
</feature>
<feature type="compositionally biased region" description="Basic and acidic residues" evidence="1">
    <location>
        <begin position="90"/>
        <end position="112"/>
    </location>
</feature>
<name>A0A427BBU9_ENSVE</name>
<dbReference type="EMBL" id="AMZH03000032">
    <property type="protein sequence ID" value="RRT85972.1"/>
    <property type="molecule type" value="Genomic_DNA"/>
</dbReference>
<reference evidence="2 3" key="1">
    <citation type="journal article" date="2014" name="Agronomy (Basel)">
        <title>A Draft Genome Sequence for Ensete ventricosum, the Drought-Tolerant Tree Against Hunger.</title>
        <authorList>
            <person name="Harrison J."/>
            <person name="Moore K.A."/>
            <person name="Paszkiewicz K."/>
            <person name="Jones T."/>
            <person name="Grant M."/>
            <person name="Ambacheew D."/>
            <person name="Muzemil S."/>
            <person name="Studholme D.J."/>
        </authorList>
    </citation>
    <scope>NUCLEOTIDE SEQUENCE [LARGE SCALE GENOMIC DNA]</scope>
</reference>
<evidence type="ECO:0000313" key="2">
    <source>
        <dbReference type="EMBL" id="RRT85972.1"/>
    </source>
</evidence>
<proteinExistence type="predicted"/>
<dbReference type="Proteomes" id="UP000287651">
    <property type="component" value="Unassembled WGS sequence"/>
</dbReference>
<comment type="caution">
    <text evidence="2">The sequence shown here is derived from an EMBL/GenBank/DDBJ whole genome shotgun (WGS) entry which is preliminary data.</text>
</comment>
<organism evidence="2 3">
    <name type="scientific">Ensete ventricosum</name>
    <name type="common">Abyssinian banana</name>
    <name type="synonym">Musa ensete</name>
    <dbReference type="NCBI Taxonomy" id="4639"/>
    <lineage>
        <taxon>Eukaryota</taxon>
        <taxon>Viridiplantae</taxon>
        <taxon>Streptophyta</taxon>
        <taxon>Embryophyta</taxon>
        <taxon>Tracheophyta</taxon>
        <taxon>Spermatophyta</taxon>
        <taxon>Magnoliopsida</taxon>
        <taxon>Liliopsida</taxon>
        <taxon>Zingiberales</taxon>
        <taxon>Musaceae</taxon>
        <taxon>Ensete</taxon>
    </lineage>
</organism>
<accession>A0A427BBU9</accession>
<evidence type="ECO:0000256" key="1">
    <source>
        <dbReference type="SAM" id="MobiDB-lite"/>
    </source>
</evidence>
<feature type="compositionally biased region" description="Basic and acidic residues" evidence="1">
    <location>
        <begin position="39"/>
        <end position="52"/>
    </location>
</feature>
<evidence type="ECO:0000313" key="3">
    <source>
        <dbReference type="Proteomes" id="UP000287651"/>
    </source>
</evidence>
<dbReference type="AlphaFoldDB" id="A0A427BBU9"/>
<feature type="compositionally biased region" description="Polar residues" evidence="1">
    <location>
        <begin position="1"/>
        <end position="10"/>
    </location>
</feature>